<dbReference type="KEGG" id="spav:Spa2297_34380"/>
<accession>A0A191VB54</accession>
<dbReference type="EMBL" id="CP015867">
    <property type="protein sequence ID" value="ANJ12152.1"/>
    <property type="molecule type" value="Genomic_DNA"/>
</dbReference>
<name>A0A191VB54_9ACTN</name>
<dbReference type="AlphaFoldDB" id="A0A191VB54"/>
<evidence type="ECO:0000313" key="2">
    <source>
        <dbReference type="EMBL" id="ANJ12152.1"/>
    </source>
</evidence>
<dbReference type="RefSeq" id="WP_064732480.1">
    <property type="nucleotide sequence ID" value="NZ_CP015867.1"/>
</dbReference>
<dbReference type="GeneID" id="91309988"/>
<feature type="region of interest" description="Disordered" evidence="1">
    <location>
        <begin position="228"/>
        <end position="249"/>
    </location>
</feature>
<reference evidence="2 3" key="1">
    <citation type="submission" date="2016-05" db="EMBL/GenBank/DDBJ databases">
        <title>Non-Contiguous Finished Genome Sequence of Streptomyces parvulus 2297 Integrated Site-Specifically with Actinophage R4.</title>
        <authorList>
            <person name="Nishizawa T."/>
            <person name="Miura T."/>
            <person name="Harada C."/>
            <person name="Guo Y."/>
            <person name="Narisawa K."/>
            <person name="Ohta H."/>
            <person name="Takahashi H."/>
            <person name="Shirai M."/>
        </authorList>
    </citation>
    <scope>NUCLEOTIDE SEQUENCE [LARGE SCALE GENOMIC DNA]</scope>
    <source>
        <strain evidence="2 3">2297</strain>
        <plasmid evidence="3">pspa1</plasmid>
    </source>
</reference>
<proteinExistence type="predicted"/>
<evidence type="ECO:0000313" key="3">
    <source>
        <dbReference type="Proteomes" id="UP000078468"/>
    </source>
</evidence>
<evidence type="ECO:0000256" key="1">
    <source>
        <dbReference type="SAM" id="MobiDB-lite"/>
    </source>
</evidence>
<protein>
    <submittedName>
        <fullName evidence="2">Uncharacterized protein</fullName>
    </submittedName>
</protein>
<geneLocation type="plasmid" evidence="3">
    <name>pspa1</name>
</geneLocation>
<dbReference type="Proteomes" id="UP000078468">
    <property type="component" value="Plasmid pspa1"/>
</dbReference>
<sequence length="332" mass="35985">MTAIDDLLARSALLKNPRIPTDTVPCLGAYPDPALPPGEAGILTHETFADDTAAEHLRSLCEVAVTHASAPQITDFITEQLPNPEGAWILGCLLHLAGAEDGARYWWQYAAGAGDRGASYCLSLLHRARGDAQTADLWLGQADDRTETGFDEGCAASTATVLRMIVQMTADSVRTYSDTLLAVMSYTTQAVSDGYRRHPDVEIPAPGPYFAEMLQTILAAVAGHYDYEDSTDPTADPLPARPVEDDDMDVRRTRTPDPDHVLVQSAAPDAESASAFHEAALAHAWKHLPPEQPQKPGQREVLMRFLLDRRLCTAGPGRTHDVVGRDLLRSAP</sequence>
<gene>
    <name evidence="2" type="ORF">Spa2297_34380</name>
</gene>
<keyword evidence="2" id="KW-0614">Plasmid</keyword>
<organism evidence="2 3">
    <name type="scientific">Streptomyces parvulus</name>
    <dbReference type="NCBI Taxonomy" id="146923"/>
    <lineage>
        <taxon>Bacteria</taxon>
        <taxon>Bacillati</taxon>
        <taxon>Actinomycetota</taxon>
        <taxon>Actinomycetes</taxon>
        <taxon>Kitasatosporales</taxon>
        <taxon>Streptomycetaceae</taxon>
        <taxon>Streptomyces</taxon>
    </lineage>
</organism>